<evidence type="ECO:0000256" key="3">
    <source>
        <dbReference type="SAM" id="SignalP"/>
    </source>
</evidence>
<dbReference type="Gene3D" id="2.40.50.100">
    <property type="match status" value="1"/>
</dbReference>
<dbReference type="Pfam" id="PF25973">
    <property type="entry name" value="BSH_CzcB"/>
    <property type="match status" value="1"/>
</dbReference>
<evidence type="ECO:0000259" key="5">
    <source>
        <dbReference type="Pfam" id="PF25973"/>
    </source>
</evidence>
<comment type="similarity">
    <text evidence="1">Belongs to the membrane fusion protein (MFP) (TC 8.A.1) family.</text>
</comment>
<dbReference type="PANTHER" id="PTHR30469">
    <property type="entry name" value="MULTIDRUG RESISTANCE PROTEIN MDTA"/>
    <property type="match status" value="1"/>
</dbReference>
<accession>A0A923SAI3</accession>
<proteinExistence type="inferred from homology"/>
<gene>
    <name evidence="6" type="ORF">H8N03_07645</name>
</gene>
<organism evidence="6 7">
    <name type="scientific">Ramlibacter cellulosilyticus</name>
    <dbReference type="NCBI Taxonomy" id="2764187"/>
    <lineage>
        <taxon>Bacteria</taxon>
        <taxon>Pseudomonadati</taxon>
        <taxon>Pseudomonadota</taxon>
        <taxon>Betaproteobacteria</taxon>
        <taxon>Burkholderiales</taxon>
        <taxon>Comamonadaceae</taxon>
        <taxon>Ramlibacter</taxon>
    </lineage>
</organism>
<dbReference type="RefSeq" id="WP_187075560.1">
    <property type="nucleotide sequence ID" value="NZ_JACORT010000002.1"/>
</dbReference>
<dbReference type="Gene3D" id="2.40.420.20">
    <property type="match status" value="1"/>
</dbReference>
<feature type="domain" description="Multidrug resistance protein MdtA-like C-terminal permuted SH3" evidence="4">
    <location>
        <begin position="291"/>
        <end position="349"/>
    </location>
</feature>
<evidence type="ECO:0000256" key="2">
    <source>
        <dbReference type="SAM" id="Coils"/>
    </source>
</evidence>
<comment type="caution">
    <text evidence="6">The sequence shown here is derived from an EMBL/GenBank/DDBJ whole genome shotgun (WGS) entry which is preliminary data.</text>
</comment>
<evidence type="ECO:0000259" key="4">
    <source>
        <dbReference type="Pfam" id="PF25967"/>
    </source>
</evidence>
<name>A0A923SAI3_9BURK</name>
<dbReference type="InterPro" id="IPR058627">
    <property type="entry name" value="MdtA-like_C"/>
</dbReference>
<keyword evidence="3" id="KW-0732">Signal</keyword>
<dbReference type="SUPFAM" id="SSF111369">
    <property type="entry name" value="HlyD-like secretion proteins"/>
    <property type="match status" value="1"/>
</dbReference>
<dbReference type="InterPro" id="IPR006143">
    <property type="entry name" value="RND_pump_MFP"/>
</dbReference>
<feature type="domain" description="CzcB-like barrel-sandwich hybrid" evidence="5">
    <location>
        <begin position="64"/>
        <end position="203"/>
    </location>
</feature>
<protein>
    <submittedName>
        <fullName evidence="6">Efflux RND transporter periplasmic adaptor subunit</fullName>
    </submittedName>
</protein>
<dbReference type="NCBIfam" id="TIGR01730">
    <property type="entry name" value="RND_mfp"/>
    <property type="match status" value="1"/>
</dbReference>
<keyword evidence="7" id="KW-1185">Reference proteome</keyword>
<reference evidence="6" key="1">
    <citation type="submission" date="2020-08" db="EMBL/GenBank/DDBJ databases">
        <title>Ramlibacter sp. USB13 16S ribosomal RNA gene genome sequencing and assembly.</title>
        <authorList>
            <person name="Kang M."/>
        </authorList>
    </citation>
    <scope>NUCLEOTIDE SEQUENCE</scope>
    <source>
        <strain evidence="6">USB13</strain>
    </source>
</reference>
<dbReference type="PANTHER" id="PTHR30469:SF15">
    <property type="entry name" value="HLYD FAMILY OF SECRETION PROTEINS"/>
    <property type="match status" value="1"/>
</dbReference>
<dbReference type="EMBL" id="JACORT010000002">
    <property type="protein sequence ID" value="MBC5782816.1"/>
    <property type="molecule type" value="Genomic_DNA"/>
</dbReference>
<feature type="chain" id="PRO_5037226499" evidence="3">
    <location>
        <begin position="19"/>
        <end position="414"/>
    </location>
</feature>
<dbReference type="PROSITE" id="PS51257">
    <property type="entry name" value="PROKAR_LIPOPROTEIN"/>
    <property type="match status" value="1"/>
</dbReference>
<feature type="signal peptide" evidence="3">
    <location>
        <begin position="1"/>
        <end position="18"/>
    </location>
</feature>
<dbReference type="Proteomes" id="UP000608513">
    <property type="component" value="Unassembled WGS sequence"/>
</dbReference>
<dbReference type="InterPro" id="IPR058647">
    <property type="entry name" value="BSH_CzcB-like"/>
</dbReference>
<dbReference type="Gene3D" id="2.40.30.170">
    <property type="match status" value="1"/>
</dbReference>
<evidence type="ECO:0000256" key="1">
    <source>
        <dbReference type="ARBA" id="ARBA00009477"/>
    </source>
</evidence>
<dbReference type="Pfam" id="PF25967">
    <property type="entry name" value="RND-MFP_C"/>
    <property type="match status" value="1"/>
</dbReference>
<dbReference type="AlphaFoldDB" id="A0A923SAI3"/>
<keyword evidence="2" id="KW-0175">Coiled coil</keyword>
<feature type="coiled-coil region" evidence="2">
    <location>
        <begin position="97"/>
        <end position="176"/>
    </location>
</feature>
<sequence>MHRANPLAAAALALAVLAGCGDKAEDAKKAQPKPALTVTTVTPQQVMLPVVLAANGNLAAWQEASVGAEASGLRISDVLVNVGDRVRRGQVLARFAADTVRAEAAQAQAAVAEAEAAAAEAANNAARARTLQQTGAMSASQINQYLTAEKTAQARVEAARAQLQQQQVRLNQTQVLAPDDGVISARTATVGAVVNNGTELFRLIRKGRLEWRAEVTSSEIARLTPGTRALVTATSNARLEGRVRTIGPTVDPQSRIAIVYVDVNPLPGPAAGSARAGMFARGEFDLGAQPALTVPQQSLVVREGFNYLMRVLPDNRVNQVKVQIGRIAGDRVEVLSGVDSSTRIVASGGGFLNEGDLVRVTNGPAPTAAAGAASAPNPTAPAAAAVASAAAKVASAAALTASAAASVASQGNKP</sequence>
<dbReference type="GO" id="GO:0015562">
    <property type="term" value="F:efflux transmembrane transporter activity"/>
    <property type="evidence" value="ECO:0007669"/>
    <property type="project" value="TreeGrafter"/>
</dbReference>
<evidence type="ECO:0000313" key="7">
    <source>
        <dbReference type="Proteomes" id="UP000608513"/>
    </source>
</evidence>
<dbReference type="Gene3D" id="1.10.287.470">
    <property type="entry name" value="Helix hairpin bin"/>
    <property type="match status" value="1"/>
</dbReference>
<evidence type="ECO:0000313" key="6">
    <source>
        <dbReference type="EMBL" id="MBC5782816.1"/>
    </source>
</evidence>
<dbReference type="GO" id="GO:1990281">
    <property type="term" value="C:efflux pump complex"/>
    <property type="evidence" value="ECO:0007669"/>
    <property type="project" value="TreeGrafter"/>
</dbReference>